<evidence type="ECO:0000256" key="1">
    <source>
        <dbReference type="ARBA" id="ARBA00001968"/>
    </source>
</evidence>
<dbReference type="InterPro" id="IPR027806">
    <property type="entry name" value="HARBI1_dom"/>
</dbReference>
<dbReference type="Pfam" id="PF13613">
    <property type="entry name" value="HTH_Tnp_4"/>
    <property type="match status" value="1"/>
</dbReference>
<evidence type="ECO:0000259" key="4">
    <source>
        <dbReference type="Pfam" id="PF13613"/>
    </source>
</evidence>
<protein>
    <recommendedName>
        <fullName evidence="7">DDE Tnp4 domain-containing protein</fullName>
    </recommendedName>
</protein>
<evidence type="ECO:0000313" key="5">
    <source>
        <dbReference type="EMBL" id="KAJ6231375.1"/>
    </source>
</evidence>
<proteinExistence type="predicted"/>
<keyword evidence="2" id="KW-0479">Metal-binding</keyword>
<dbReference type="Pfam" id="PF13359">
    <property type="entry name" value="DDE_Tnp_4"/>
    <property type="match status" value="1"/>
</dbReference>
<dbReference type="Proteomes" id="UP001150062">
    <property type="component" value="Unassembled WGS sequence"/>
</dbReference>
<evidence type="ECO:0000313" key="6">
    <source>
        <dbReference type="Proteomes" id="UP001150062"/>
    </source>
</evidence>
<name>A0ABQ8XGD5_9EUKA</name>
<dbReference type="EMBL" id="JAOAOG010000300">
    <property type="protein sequence ID" value="KAJ6231375.1"/>
    <property type="molecule type" value="Genomic_DNA"/>
</dbReference>
<feature type="domain" description="Transposase Helix-turn-helix" evidence="4">
    <location>
        <begin position="123"/>
        <end position="159"/>
    </location>
</feature>
<feature type="domain" description="DDE Tnp4" evidence="3">
    <location>
        <begin position="217"/>
        <end position="352"/>
    </location>
</feature>
<reference evidence="5" key="1">
    <citation type="submission" date="2022-08" db="EMBL/GenBank/DDBJ databases">
        <title>Novel sulfate-reducing endosymbionts in the free-living metamonad Anaeramoeba.</title>
        <authorList>
            <person name="Jerlstrom-Hultqvist J."/>
            <person name="Cepicka I."/>
            <person name="Gallot-Lavallee L."/>
            <person name="Salas-Leiva D."/>
            <person name="Curtis B.A."/>
            <person name="Zahonova K."/>
            <person name="Pipaliya S."/>
            <person name="Dacks J."/>
            <person name="Roger A.J."/>
        </authorList>
    </citation>
    <scope>NUCLEOTIDE SEQUENCE</scope>
    <source>
        <strain evidence="5">Schooner1</strain>
    </source>
</reference>
<comment type="caution">
    <text evidence="5">The sequence shown here is derived from an EMBL/GenBank/DDBJ whole genome shotgun (WGS) entry which is preliminary data.</text>
</comment>
<accession>A0ABQ8XGD5</accession>
<evidence type="ECO:0000256" key="2">
    <source>
        <dbReference type="ARBA" id="ARBA00022723"/>
    </source>
</evidence>
<dbReference type="PANTHER" id="PTHR23080">
    <property type="entry name" value="THAP DOMAIN PROTEIN"/>
    <property type="match status" value="1"/>
</dbReference>
<evidence type="ECO:0000259" key="3">
    <source>
        <dbReference type="Pfam" id="PF13359"/>
    </source>
</evidence>
<keyword evidence="6" id="KW-1185">Reference proteome</keyword>
<dbReference type="InterPro" id="IPR027805">
    <property type="entry name" value="Transposase_HTH_dom"/>
</dbReference>
<gene>
    <name evidence="5" type="ORF">M0813_05798</name>
</gene>
<sequence>MDLRSNKLKINSKKGRPIKYKRNKTLYRKLKHNYSKEWDRGVCYKCTKYLNNRATRKFIKYDRPFINTAFLSGRDKDTCKSVCGLTNMEFKSLYSLIKSDIEKPRQTKKRIFSNSKKEFHPTRLKTDDRLLMTLMWLRLSLPYRVLEFIFKIHNSTVSRDVLHVTLSINQALKKAIKWPNAEEIKEKIVQWGELGWTNIMGTLDITEHIRNRATKFESLLHSGKQKHSTIKSITVVDIDGLFLYFKTGYKGHLNDENVWNIDKLQSKLPKDTFLLADGGFYGPMVTKPLRKNWIKKKEFGDARQYNKLHSQSRAIVECAFSILKSWKISAYANRLTLGRQILVVNTCAKLCNWTKRLYRINKLTPSEESIKIIRKYENYYRMPSSYLIKQKFIKEKILKDNQSRLLKTHYIEFLQKRAVAVGKKTKMPILKKLVQQYWSYTLQGKKKSAIYSKILTKPP</sequence>
<organism evidence="5 6">
    <name type="scientific">Anaeramoeba flamelloides</name>
    <dbReference type="NCBI Taxonomy" id="1746091"/>
    <lineage>
        <taxon>Eukaryota</taxon>
        <taxon>Metamonada</taxon>
        <taxon>Anaeramoebidae</taxon>
        <taxon>Anaeramoeba</taxon>
    </lineage>
</organism>
<comment type="cofactor">
    <cofactor evidence="1">
        <name>a divalent metal cation</name>
        <dbReference type="ChEBI" id="CHEBI:60240"/>
    </cofactor>
</comment>
<evidence type="ECO:0008006" key="7">
    <source>
        <dbReference type="Google" id="ProtNLM"/>
    </source>
</evidence>